<protein>
    <submittedName>
        <fullName evidence="2">RT/maturase</fullName>
    </submittedName>
</protein>
<name>B3FNQ9_9CRYP</name>
<dbReference type="InterPro" id="IPR025960">
    <property type="entry name" value="RVT_N"/>
</dbReference>
<proteinExistence type="predicted"/>
<feature type="domain" description="Reverse transcriptase N-terminal" evidence="1">
    <location>
        <begin position="36"/>
        <end position="116"/>
    </location>
</feature>
<keyword evidence="2" id="KW-0934">Plastid</keyword>
<gene>
    <name evidence="2" type="primary">IEP</name>
</gene>
<organism evidence="2">
    <name type="scientific">Rhodomonas sp. CCMP1178</name>
    <dbReference type="NCBI Taxonomy" id="354588"/>
    <lineage>
        <taxon>Eukaryota</taxon>
        <taxon>Cryptophyceae</taxon>
        <taxon>Pyrenomonadales</taxon>
        <taxon>Pyrenomonadaceae</taxon>
        <taxon>Rhodomonas</taxon>
    </lineage>
</organism>
<evidence type="ECO:0000259" key="1">
    <source>
        <dbReference type="Pfam" id="PF13655"/>
    </source>
</evidence>
<accession>B3FNQ9</accession>
<sequence length="443" mass="52352">MAGRMSVIAQRFTIIYFIFGDIQMTVKSLRDYADEWEKIPWKQFQAILSRLQRRIHKAAIKNDNTNVKRLQRLLLTSQSSKYLAVKNVVEFQQNHNVFKGNCTKSINAKQKLNVVKYLNRVMIFRSDFDKHNVSSNSKDIRLIEQIQKKALQDLFYYSLLPLDKAYRLSSNEYSKIPASVKYIQSKIETHLRTQNPKQMTKILIFDIDECFDTFSIKTFLKAVTLPASYLKAFKYLLKKDVSQFSDNQSNVKRKNITDIVSPLLIKILFFDVEKIRMDTLTQIRKSSLTIQDGCKIVFIVDKQQCEFNIRKEMISLLLARGLGTEKIKLSVISSTQGFDFLEWHLKMQQKNTKLIASPTKNSRKEIVKRIKSIMRNPKYNLENRLKKGKLIHKKWMGYYSTCNKLQTHKWQISQWLYKYIKNHTNYSRIDTINQVRNFVSLYR</sequence>
<dbReference type="AlphaFoldDB" id="B3FNQ9"/>
<geneLocation type="plastid" evidence="2"/>
<reference evidence="2" key="1">
    <citation type="journal article" date="2008" name="Nucleic Acids Res.">
        <title>Lateral transfer of introns in the cryptophyte plastid genome.</title>
        <authorList>
            <person name="Khan H."/>
            <person name="Archibald J.M."/>
        </authorList>
    </citation>
    <scope>NUCLEOTIDE SEQUENCE</scope>
    <source>
        <strain evidence="2">CCMP1178</strain>
    </source>
</reference>
<dbReference type="EMBL" id="EU305621">
    <property type="protein sequence ID" value="ACA04003.1"/>
    <property type="molecule type" value="Genomic_DNA"/>
</dbReference>
<dbReference type="Pfam" id="PF13655">
    <property type="entry name" value="RVT_N"/>
    <property type="match status" value="1"/>
</dbReference>
<evidence type="ECO:0000313" key="2">
    <source>
        <dbReference type="EMBL" id="ACA04003.1"/>
    </source>
</evidence>